<evidence type="ECO:0000313" key="2">
    <source>
        <dbReference type="Proteomes" id="UP000030185"/>
    </source>
</evidence>
<dbReference type="OrthoDB" id="9957318at2"/>
<keyword evidence="2" id="KW-1185">Reference proteome</keyword>
<dbReference type="RefSeq" id="WP_045465723.1">
    <property type="nucleotide sequence ID" value="NZ_BBLT01000007.1"/>
</dbReference>
<name>A0A098LI99_9BACT</name>
<protein>
    <recommendedName>
        <fullName evidence="3">DUF2281 domain-containing protein</fullName>
    </recommendedName>
</protein>
<dbReference type="AlphaFoldDB" id="A0A098LI99"/>
<dbReference type="EMBL" id="BBLT01000007">
    <property type="protein sequence ID" value="GAL86197.1"/>
    <property type="molecule type" value="Genomic_DNA"/>
</dbReference>
<comment type="caution">
    <text evidence="1">The sequence shown here is derived from an EMBL/GenBank/DDBJ whole genome shotgun (WGS) entry which is preliminary data.</text>
</comment>
<sequence length="65" mass="7906">MKEKERLMEMLFKKIEVLSEEQLKALDIFMDFLQKEENLKSGNLTEDSLIKKLDERRKNDRTKFL</sequence>
<gene>
    <name evidence="1" type="ORF">MYP_3426</name>
</gene>
<dbReference type="Proteomes" id="UP000030185">
    <property type="component" value="Unassembled WGS sequence"/>
</dbReference>
<evidence type="ECO:0008006" key="3">
    <source>
        <dbReference type="Google" id="ProtNLM"/>
    </source>
</evidence>
<evidence type="ECO:0000313" key="1">
    <source>
        <dbReference type="EMBL" id="GAL86197.1"/>
    </source>
</evidence>
<organism evidence="1 2">
    <name type="scientific">Sporocytophaga myxococcoides</name>
    <dbReference type="NCBI Taxonomy" id="153721"/>
    <lineage>
        <taxon>Bacteria</taxon>
        <taxon>Pseudomonadati</taxon>
        <taxon>Bacteroidota</taxon>
        <taxon>Cytophagia</taxon>
        <taxon>Cytophagales</taxon>
        <taxon>Cytophagaceae</taxon>
        <taxon>Sporocytophaga</taxon>
    </lineage>
</organism>
<accession>A0A098LI99</accession>
<dbReference type="STRING" id="153721.MYP_3426"/>
<reference evidence="1 2" key="1">
    <citation type="submission" date="2014-09" db="EMBL/GenBank/DDBJ databases">
        <title>Sporocytophaga myxococcoides PG-01 genome sequencing.</title>
        <authorList>
            <person name="Liu L."/>
            <person name="Gao P.J."/>
            <person name="Chen G.J."/>
            <person name="Wang L.S."/>
        </authorList>
    </citation>
    <scope>NUCLEOTIDE SEQUENCE [LARGE SCALE GENOMIC DNA]</scope>
    <source>
        <strain evidence="1 2">PG-01</strain>
    </source>
</reference>
<proteinExistence type="predicted"/>